<evidence type="ECO:0000256" key="5">
    <source>
        <dbReference type="ARBA" id="ARBA00022701"/>
    </source>
</evidence>
<dbReference type="GO" id="GO:0005634">
    <property type="term" value="C:nucleus"/>
    <property type="evidence" value="ECO:0007669"/>
    <property type="project" value="UniProtKB-SubCell"/>
</dbReference>
<dbReference type="WBParaSite" id="ECPE_0000007401-mRNA-1">
    <property type="protein sequence ID" value="ECPE_0000007401-mRNA-1"/>
    <property type="gene ID" value="ECPE_0000007401"/>
</dbReference>
<evidence type="ECO:0000256" key="3">
    <source>
        <dbReference type="ARBA" id="ARBA00022448"/>
    </source>
</evidence>
<dbReference type="GO" id="GO:0007017">
    <property type="term" value="P:microtubule-based process"/>
    <property type="evidence" value="ECO:0007669"/>
    <property type="project" value="InterPro"/>
</dbReference>
<organism evidence="13">
    <name type="scientific">Echinostoma caproni</name>
    <dbReference type="NCBI Taxonomy" id="27848"/>
    <lineage>
        <taxon>Eukaryota</taxon>
        <taxon>Metazoa</taxon>
        <taxon>Spiralia</taxon>
        <taxon>Lophotrochozoa</taxon>
        <taxon>Platyhelminthes</taxon>
        <taxon>Trematoda</taxon>
        <taxon>Digenea</taxon>
        <taxon>Plagiorchiida</taxon>
        <taxon>Echinostomata</taxon>
        <taxon>Echinostomatoidea</taxon>
        <taxon>Echinostomatidae</taxon>
        <taxon>Echinostoma</taxon>
    </lineage>
</organism>
<keyword evidence="9" id="KW-0539">Nucleus</keyword>
<dbReference type="AlphaFoldDB" id="A0A182ZZE0"/>
<dbReference type="GO" id="GO:0015031">
    <property type="term" value="P:protein transport"/>
    <property type="evidence" value="ECO:0007669"/>
    <property type="project" value="UniProtKB-KW"/>
</dbReference>
<keyword evidence="10" id="KW-0505">Motor protein</keyword>
<dbReference type="PANTHER" id="PTHR11886">
    <property type="entry name" value="DYNEIN LIGHT CHAIN"/>
    <property type="match status" value="1"/>
</dbReference>
<sequence length="94" mass="11143">MEERKALVKYTNMDNRMVEAAIETAVQALDKYQVSKEIADYIKRTFDKRYQRTWHCVVGRDFGRNGTIVREIRVIFRDASRECQMYDQNDNGVS</sequence>
<comment type="similarity">
    <text evidence="10">Belongs to the dynein light chain family.</text>
</comment>
<dbReference type="GO" id="GO:0005874">
    <property type="term" value="C:microtubule"/>
    <property type="evidence" value="ECO:0007669"/>
    <property type="project" value="UniProtKB-KW"/>
</dbReference>
<reference evidence="13" key="1">
    <citation type="submission" date="2016-06" db="UniProtKB">
        <authorList>
            <consortium name="WormBaseParasite"/>
        </authorList>
    </citation>
    <scope>IDENTIFICATION</scope>
</reference>
<keyword evidence="12" id="KW-1185">Reference proteome</keyword>
<gene>
    <name evidence="11" type="ORF">ECPE_LOCUS75</name>
</gene>
<dbReference type="Proteomes" id="UP000272942">
    <property type="component" value="Unassembled WGS sequence"/>
</dbReference>
<dbReference type="GO" id="GO:0051028">
    <property type="term" value="P:mRNA transport"/>
    <property type="evidence" value="ECO:0007669"/>
    <property type="project" value="UniProtKB-KW"/>
</dbReference>
<keyword evidence="6" id="KW-0509">mRNA transport</keyword>
<dbReference type="PANTHER" id="PTHR11886:SF35">
    <property type="entry name" value="DYNEIN LIGHT CHAIN"/>
    <property type="match status" value="1"/>
</dbReference>
<dbReference type="Gene3D" id="3.30.740.10">
    <property type="entry name" value="Protein Inhibitor Of Neuronal Nitric Oxide Synthase"/>
    <property type="match status" value="1"/>
</dbReference>
<keyword evidence="4 10" id="KW-0963">Cytoplasm</keyword>
<dbReference type="Pfam" id="PF01221">
    <property type="entry name" value="Dynein_light"/>
    <property type="match status" value="1"/>
</dbReference>
<dbReference type="OrthoDB" id="10033309at2759"/>
<evidence type="ECO:0000313" key="13">
    <source>
        <dbReference type="WBParaSite" id="ECPE_0000007401-mRNA-1"/>
    </source>
</evidence>
<evidence type="ECO:0000313" key="12">
    <source>
        <dbReference type="Proteomes" id="UP000272942"/>
    </source>
</evidence>
<evidence type="ECO:0000256" key="4">
    <source>
        <dbReference type="ARBA" id="ARBA00022490"/>
    </source>
</evidence>
<dbReference type="GO" id="GO:0045505">
    <property type="term" value="F:dynein intermediate chain binding"/>
    <property type="evidence" value="ECO:0007669"/>
    <property type="project" value="TreeGrafter"/>
</dbReference>
<dbReference type="SMART" id="SM01375">
    <property type="entry name" value="Dynein_light"/>
    <property type="match status" value="1"/>
</dbReference>
<name>A0A182ZZE0_9TREM</name>
<evidence type="ECO:0000256" key="10">
    <source>
        <dbReference type="RuleBase" id="RU365010"/>
    </source>
</evidence>
<keyword evidence="8 10" id="KW-0206">Cytoskeleton</keyword>
<dbReference type="FunFam" id="3.30.740.10:FF:000005">
    <property type="entry name" value="Dynein light chain"/>
    <property type="match status" value="1"/>
</dbReference>
<evidence type="ECO:0000256" key="8">
    <source>
        <dbReference type="ARBA" id="ARBA00023212"/>
    </source>
</evidence>
<keyword evidence="10" id="KW-0243">Dynein</keyword>
<evidence type="ECO:0000256" key="9">
    <source>
        <dbReference type="ARBA" id="ARBA00023242"/>
    </source>
</evidence>
<dbReference type="InterPro" id="IPR001372">
    <property type="entry name" value="Dynein_light_chain_typ-1/2"/>
</dbReference>
<evidence type="ECO:0000256" key="1">
    <source>
        <dbReference type="ARBA" id="ARBA00004123"/>
    </source>
</evidence>
<dbReference type="InterPro" id="IPR037177">
    <property type="entry name" value="DLC_sf"/>
</dbReference>
<keyword evidence="5 10" id="KW-0493">Microtubule</keyword>
<accession>A0A182ZZE0</accession>
<dbReference type="SUPFAM" id="SSF54648">
    <property type="entry name" value="DLC"/>
    <property type="match status" value="1"/>
</dbReference>
<comment type="subcellular location">
    <subcellularLocation>
        <location evidence="2 10">Cytoplasm</location>
        <location evidence="2 10">Cytoskeleton</location>
    </subcellularLocation>
    <subcellularLocation>
        <location evidence="1">Nucleus</location>
    </subcellularLocation>
</comment>
<evidence type="ECO:0000256" key="2">
    <source>
        <dbReference type="ARBA" id="ARBA00004245"/>
    </source>
</evidence>
<dbReference type="GO" id="GO:0005868">
    <property type="term" value="C:cytoplasmic dynein complex"/>
    <property type="evidence" value="ECO:0007669"/>
    <property type="project" value="TreeGrafter"/>
</dbReference>
<evidence type="ECO:0000313" key="11">
    <source>
        <dbReference type="EMBL" id="VDP18189.1"/>
    </source>
</evidence>
<keyword evidence="7" id="KW-0653">Protein transport</keyword>
<dbReference type="EMBL" id="UZAN01000198">
    <property type="protein sequence ID" value="VDP18189.1"/>
    <property type="molecule type" value="Genomic_DNA"/>
</dbReference>
<protein>
    <recommendedName>
        <fullName evidence="10">Dynein light chain</fullName>
    </recommendedName>
</protein>
<proteinExistence type="inferred from homology"/>
<evidence type="ECO:0000256" key="6">
    <source>
        <dbReference type="ARBA" id="ARBA00022816"/>
    </source>
</evidence>
<evidence type="ECO:0000256" key="7">
    <source>
        <dbReference type="ARBA" id="ARBA00022927"/>
    </source>
</evidence>
<keyword evidence="3" id="KW-0813">Transport</keyword>
<reference evidence="11 12" key="2">
    <citation type="submission" date="2018-11" db="EMBL/GenBank/DDBJ databases">
        <authorList>
            <consortium name="Pathogen Informatics"/>
        </authorList>
    </citation>
    <scope>NUCLEOTIDE SEQUENCE [LARGE SCALE GENOMIC DNA]</scope>
    <source>
        <strain evidence="11 12">Egypt</strain>
    </source>
</reference>